<dbReference type="AlphaFoldDB" id="A0AAN8UII6"/>
<proteinExistence type="predicted"/>
<comment type="caution">
    <text evidence="2">The sequence shown here is derived from an EMBL/GenBank/DDBJ whole genome shotgun (WGS) entry which is preliminary data.</text>
</comment>
<evidence type="ECO:0000256" key="1">
    <source>
        <dbReference type="SAM" id="MobiDB-lite"/>
    </source>
</evidence>
<dbReference type="PANTHER" id="PTHR36747">
    <property type="entry name" value="HYDROXYPROLINE-RICH GLYCOPROTEIN FAMILY PROTEIN"/>
    <property type="match status" value="1"/>
</dbReference>
<gene>
    <name evidence="2" type="ORF">RJ641_022940</name>
</gene>
<evidence type="ECO:0000313" key="3">
    <source>
        <dbReference type="Proteomes" id="UP001370490"/>
    </source>
</evidence>
<evidence type="ECO:0000313" key="2">
    <source>
        <dbReference type="EMBL" id="KAK6913339.1"/>
    </source>
</evidence>
<keyword evidence="3" id="KW-1185">Reference proteome</keyword>
<protein>
    <submittedName>
        <fullName evidence="2">Uncharacterized protein</fullName>
    </submittedName>
</protein>
<feature type="region of interest" description="Disordered" evidence="1">
    <location>
        <begin position="1"/>
        <end position="54"/>
    </location>
</feature>
<reference evidence="2 3" key="1">
    <citation type="submission" date="2023-12" db="EMBL/GenBank/DDBJ databases">
        <title>A high-quality genome assembly for Dillenia turbinata (Dilleniales).</title>
        <authorList>
            <person name="Chanderbali A."/>
        </authorList>
    </citation>
    <scope>NUCLEOTIDE SEQUENCE [LARGE SCALE GENOMIC DNA]</scope>
    <source>
        <strain evidence="2">LSX21</strain>
        <tissue evidence="2">Leaf</tissue>
    </source>
</reference>
<sequence length="109" mass="12103">MENENEVNPKTPIQSENTQILEKQLIPPPSFQIKEKPKNSGIEVGKNGTPDHLKVPRAFKYPERYTSPTDLMVSPVTKGVLARTRKGAAGLPPAFNQTKYNAFGNVQLE</sequence>
<name>A0AAN8UII6_9MAGN</name>
<accession>A0AAN8UII6</accession>
<dbReference type="EMBL" id="JBAMMX010000027">
    <property type="protein sequence ID" value="KAK6913339.1"/>
    <property type="molecule type" value="Genomic_DNA"/>
</dbReference>
<dbReference type="PANTHER" id="PTHR36747:SF1">
    <property type="entry name" value="HYDROXYPROLINE-RICH GLYCOPROTEIN FAMILY PROTEIN"/>
    <property type="match status" value="1"/>
</dbReference>
<feature type="compositionally biased region" description="Polar residues" evidence="1">
    <location>
        <begin position="1"/>
        <end position="21"/>
    </location>
</feature>
<dbReference type="Proteomes" id="UP001370490">
    <property type="component" value="Unassembled WGS sequence"/>
</dbReference>
<organism evidence="2 3">
    <name type="scientific">Dillenia turbinata</name>
    <dbReference type="NCBI Taxonomy" id="194707"/>
    <lineage>
        <taxon>Eukaryota</taxon>
        <taxon>Viridiplantae</taxon>
        <taxon>Streptophyta</taxon>
        <taxon>Embryophyta</taxon>
        <taxon>Tracheophyta</taxon>
        <taxon>Spermatophyta</taxon>
        <taxon>Magnoliopsida</taxon>
        <taxon>eudicotyledons</taxon>
        <taxon>Gunneridae</taxon>
        <taxon>Pentapetalae</taxon>
        <taxon>Dilleniales</taxon>
        <taxon>Dilleniaceae</taxon>
        <taxon>Dillenia</taxon>
    </lineage>
</organism>